<dbReference type="GO" id="GO:0051073">
    <property type="term" value="F:adenosylcobinamide-GDP ribazoletransferase activity"/>
    <property type="evidence" value="ECO:0007669"/>
    <property type="project" value="UniProtKB-UniRule"/>
</dbReference>
<dbReference type="EMBL" id="CP043869">
    <property type="protein sequence ID" value="QEQ96740.1"/>
    <property type="molecule type" value="Genomic_DNA"/>
</dbReference>
<evidence type="ECO:0000256" key="5">
    <source>
        <dbReference type="ARBA" id="ARBA00013200"/>
    </source>
</evidence>
<dbReference type="GO" id="GO:0005886">
    <property type="term" value="C:plasma membrane"/>
    <property type="evidence" value="ECO:0007669"/>
    <property type="project" value="UniProtKB-SubCell"/>
</dbReference>
<keyword evidence="7 19" id="KW-1003">Cell membrane</keyword>
<evidence type="ECO:0000256" key="16">
    <source>
        <dbReference type="ARBA" id="ARBA00032853"/>
    </source>
</evidence>
<keyword evidence="11 19" id="KW-0460">Magnesium</keyword>
<accession>A0A5P1RAU4</accession>
<dbReference type="RefSeq" id="WP_138987352.1">
    <property type="nucleotide sequence ID" value="NZ_CP043869.1"/>
</dbReference>
<evidence type="ECO:0000256" key="18">
    <source>
        <dbReference type="ARBA" id="ARBA00049504"/>
    </source>
</evidence>
<keyword evidence="21" id="KW-1185">Reference proteome</keyword>
<comment type="subcellular location">
    <subcellularLocation>
        <location evidence="2 19">Cell membrane</location>
        <topology evidence="2 19">Multi-pass membrane protein</topology>
    </subcellularLocation>
</comment>
<evidence type="ECO:0000256" key="12">
    <source>
        <dbReference type="ARBA" id="ARBA00022989"/>
    </source>
</evidence>
<comment type="cofactor">
    <cofactor evidence="1 19">
        <name>Mg(2+)</name>
        <dbReference type="ChEBI" id="CHEBI:18420"/>
    </cofactor>
</comment>
<comment type="catalytic activity">
    <reaction evidence="17 19">
        <text>alpha-ribazole + adenosylcob(III)inamide-GDP = adenosylcob(III)alamin + GMP + H(+)</text>
        <dbReference type="Rhea" id="RHEA:16049"/>
        <dbReference type="ChEBI" id="CHEBI:10329"/>
        <dbReference type="ChEBI" id="CHEBI:15378"/>
        <dbReference type="ChEBI" id="CHEBI:18408"/>
        <dbReference type="ChEBI" id="CHEBI:58115"/>
        <dbReference type="ChEBI" id="CHEBI:60487"/>
        <dbReference type="EC" id="2.7.8.26"/>
    </reaction>
</comment>
<sequence>MNRISQTLQAFLVAVQFLTILPVRFKRYPSQYVQAASLLFYPLVGLCMGAGLALLLQLNLISSAPLMAAMLLVIWVVITGGLHLDGLADSSDGLMGGLGDRAKSLRIMKDPCIGATGAIVLILYLFLMGAALIVVVDHQLLLPLMIAPALARTAAIGLLATTPYVRDKGIVAHMISHMPIKPLQWLVVGVCIISVVLAPFIILAVLLVVYLARRAMLTRLGGTTGDTAGALIAMVELTVITVAAFSV</sequence>
<comment type="function">
    <text evidence="14 19">Joins adenosylcobinamide-GDP and alpha-ribazole to generate adenosylcobalamin (Ado-cobalamin). Also synthesizes adenosylcobalamin 5'-phosphate from adenosylcobinamide-GDP and alpha-ribazole 5'-phosphate.</text>
</comment>
<dbReference type="EC" id="2.7.8.26" evidence="5 19"/>
<keyword evidence="10 19" id="KW-0812">Transmembrane</keyword>
<dbReference type="Proteomes" id="UP000324760">
    <property type="component" value="Chromosome"/>
</dbReference>
<feature type="transmembrane region" description="Helical" evidence="19">
    <location>
        <begin position="224"/>
        <end position="245"/>
    </location>
</feature>
<dbReference type="PANTHER" id="PTHR34148">
    <property type="entry name" value="ADENOSYLCOBINAMIDE-GDP RIBAZOLETRANSFERASE"/>
    <property type="match status" value="1"/>
</dbReference>
<keyword evidence="9 19" id="KW-0808">Transferase</keyword>
<evidence type="ECO:0000256" key="13">
    <source>
        <dbReference type="ARBA" id="ARBA00023136"/>
    </source>
</evidence>
<keyword evidence="12 19" id="KW-1133">Transmembrane helix</keyword>
<comment type="similarity">
    <text evidence="4 19">Belongs to the CobS family.</text>
</comment>
<evidence type="ECO:0000313" key="21">
    <source>
        <dbReference type="Proteomes" id="UP000324760"/>
    </source>
</evidence>
<evidence type="ECO:0000256" key="2">
    <source>
        <dbReference type="ARBA" id="ARBA00004651"/>
    </source>
</evidence>
<dbReference type="GO" id="GO:0008818">
    <property type="term" value="F:cobalamin 5'-phosphate synthase activity"/>
    <property type="evidence" value="ECO:0007669"/>
    <property type="project" value="UniProtKB-UniRule"/>
</dbReference>
<evidence type="ECO:0000256" key="17">
    <source>
        <dbReference type="ARBA" id="ARBA00048623"/>
    </source>
</evidence>
<comment type="catalytic activity">
    <reaction evidence="18 19">
        <text>alpha-ribazole 5'-phosphate + adenosylcob(III)inamide-GDP = adenosylcob(III)alamin 5'-phosphate + GMP + H(+)</text>
        <dbReference type="Rhea" id="RHEA:23560"/>
        <dbReference type="ChEBI" id="CHEBI:15378"/>
        <dbReference type="ChEBI" id="CHEBI:57918"/>
        <dbReference type="ChEBI" id="CHEBI:58115"/>
        <dbReference type="ChEBI" id="CHEBI:60487"/>
        <dbReference type="ChEBI" id="CHEBI:60493"/>
        <dbReference type="EC" id="2.7.8.26"/>
    </reaction>
</comment>
<evidence type="ECO:0000313" key="20">
    <source>
        <dbReference type="EMBL" id="QEQ96740.1"/>
    </source>
</evidence>
<feature type="transmembrane region" description="Helical" evidence="19">
    <location>
        <begin position="63"/>
        <end position="84"/>
    </location>
</feature>
<organism evidence="20 21">
    <name type="scientific">Neptunomonas concharum</name>
    <dbReference type="NCBI Taxonomy" id="1031538"/>
    <lineage>
        <taxon>Bacteria</taxon>
        <taxon>Pseudomonadati</taxon>
        <taxon>Pseudomonadota</taxon>
        <taxon>Gammaproteobacteria</taxon>
        <taxon>Oceanospirillales</taxon>
        <taxon>Oceanospirillaceae</taxon>
        <taxon>Neptunomonas</taxon>
    </lineage>
</organism>
<evidence type="ECO:0000256" key="1">
    <source>
        <dbReference type="ARBA" id="ARBA00001946"/>
    </source>
</evidence>
<protein>
    <recommendedName>
        <fullName evidence="6 19">Adenosylcobinamide-GDP ribazoletransferase</fullName>
        <ecNumber evidence="5 19">2.7.8.26</ecNumber>
    </recommendedName>
    <alternativeName>
        <fullName evidence="16 19">Cobalamin synthase</fullName>
    </alternativeName>
    <alternativeName>
        <fullName evidence="15 19">Cobalamin-5'-phosphate synthase</fullName>
    </alternativeName>
</protein>
<dbReference type="GO" id="GO:0009236">
    <property type="term" value="P:cobalamin biosynthetic process"/>
    <property type="evidence" value="ECO:0007669"/>
    <property type="project" value="UniProtKB-UniRule"/>
</dbReference>
<evidence type="ECO:0000256" key="3">
    <source>
        <dbReference type="ARBA" id="ARBA00004663"/>
    </source>
</evidence>
<keyword evidence="13 19" id="KW-0472">Membrane</keyword>
<dbReference type="PANTHER" id="PTHR34148:SF1">
    <property type="entry name" value="ADENOSYLCOBINAMIDE-GDP RIBAZOLETRANSFERASE"/>
    <property type="match status" value="1"/>
</dbReference>
<evidence type="ECO:0000256" key="14">
    <source>
        <dbReference type="ARBA" id="ARBA00025228"/>
    </source>
</evidence>
<feature type="transmembrane region" description="Helical" evidence="19">
    <location>
        <begin position="142"/>
        <end position="165"/>
    </location>
</feature>
<reference evidence="20 21" key="1">
    <citation type="journal article" date="2019" name="Biochem. Eng. J.">
        <title>Metabolic engineering of the marine bacteria Neptunomonas concharum for the production of acetoin and meso-2,3-butanediol from acetate.</title>
        <authorList>
            <person name="Li W."/>
            <person name="Pu N."/>
            <person name="Liu C.-X."/>
            <person name="Yuan Q.-P."/>
            <person name="Li Z.-J."/>
        </authorList>
    </citation>
    <scope>NUCLEOTIDE SEQUENCE [LARGE SCALE GENOMIC DNA]</scope>
    <source>
        <strain evidence="20 21">JCM17730</strain>
    </source>
</reference>
<dbReference type="UniPathway" id="UPA00148">
    <property type="reaction ID" value="UER00238"/>
</dbReference>
<evidence type="ECO:0000256" key="8">
    <source>
        <dbReference type="ARBA" id="ARBA00022573"/>
    </source>
</evidence>
<feature type="transmembrane region" description="Helical" evidence="19">
    <location>
        <begin position="35"/>
        <end position="56"/>
    </location>
</feature>
<keyword evidence="8 19" id="KW-0169">Cobalamin biosynthesis</keyword>
<dbReference type="InterPro" id="IPR003805">
    <property type="entry name" value="CobS"/>
</dbReference>
<dbReference type="AlphaFoldDB" id="A0A5P1RAU4"/>
<evidence type="ECO:0000256" key="9">
    <source>
        <dbReference type="ARBA" id="ARBA00022679"/>
    </source>
</evidence>
<gene>
    <name evidence="19" type="primary">cobS</name>
    <name evidence="20" type="ORF">F0U83_08430</name>
</gene>
<dbReference type="OrthoDB" id="9794626at2"/>
<evidence type="ECO:0000256" key="15">
    <source>
        <dbReference type="ARBA" id="ARBA00032605"/>
    </source>
</evidence>
<evidence type="ECO:0000256" key="19">
    <source>
        <dbReference type="HAMAP-Rule" id="MF_00719"/>
    </source>
</evidence>
<evidence type="ECO:0000256" key="4">
    <source>
        <dbReference type="ARBA" id="ARBA00010561"/>
    </source>
</evidence>
<feature type="transmembrane region" description="Helical" evidence="19">
    <location>
        <begin position="185"/>
        <end position="212"/>
    </location>
</feature>
<feature type="transmembrane region" description="Helical" evidence="19">
    <location>
        <begin position="113"/>
        <end position="135"/>
    </location>
</feature>
<evidence type="ECO:0000256" key="6">
    <source>
        <dbReference type="ARBA" id="ARBA00015850"/>
    </source>
</evidence>
<evidence type="ECO:0000256" key="7">
    <source>
        <dbReference type="ARBA" id="ARBA00022475"/>
    </source>
</evidence>
<dbReference type="HAMAP" id="MF_00719">
    <property type="entry name" value="CobS"/>
    <property type="match status" value="1"/>
</dbReference>
<dbReference type="KEGG" id="ncu:F0U83_08430"/>
<evidence type="ECO:0000256" key="11">
    <source>
        <dbReference type="ARBA" id="ARBA00022842"/>
    </source>
</evidence>
<dbReference type="Pfam" id="PF02654">
    <property type="entry name" value="CobS"/>
    <property type="match status" value="1"/>
</dbReference>
<name>A0A5P1RAU4_9GAMM</name>
<proteinExistence type="inferred from homology"/>
<evidence type="ECO:0000256" key="10">
    <source>
        <dbReference type="ARBA" id="ARBA00022692"/>
    </source>
</evidence>
<comment type="pathway">
    <text evidence="3 19">Cofactor biosynthesis; adenosylcobalamin biosynthesis; adenosylcobalamin from cob(II)yrinate a,c-diamide: step 7/7.</text>
</comment>